<sequence length="127" mass="14452">LKKGDEISPALIKAIEESHASIIIFSENYASSKWCLNELENILECKKYKEQIVIPVFYNIDPSHVRKQTGSYKQAFVKHKRDLTHNNDKLQKWKAALTEAADLVGREGLSKLTELSSFLHVMTSSSM</sequence>
<dbReference type="Pfam" id="PF01582">
    <property type="entry name" value="TIR"/>
    <property type="match status" value="1"/>
</dbReference>
<evidence type="ECO:0000313" key="3">
    <source>
        <dbReference type="EMBL" id="MCI20140.1"/>
    </source>
</evidence>
<dbReference type="PANTHER" id="PTHR32009">
    <property type="entry name" value="TMV RESISTANCE PROTEIN N-LIKE"/>
    <property type="match status" value="1"/>
</dbReference>
<dbReference type="SUPFAM" id="SSF52200">
    <property type="entry name" value="Toll/Interleukin receptor TIR domain"/>
    <property type="match status" value="1"/>
</dbReference>
<keyword evidence="1" id="KW-0520">NAD</keyword>
<dbReference type="InterPro" id="IPR035897">
    <property type="entry name" value="Toll_tir_struct_dom_sf"/>
</dbReference>
<protein>
    <submittedName>
        <fullName evidence="3">TMV resistance protein N-like</fullName>
    </submittedName>
</protein>
<dbReference type="Proteomes" id="UP000265520">
    <property type="component" value="Unassembled WGS sequence"/>
</dbReference>
<feature type="domain" description="TIR" evidence="2">
    <location>
        <begin position="1"/>
        <end position="127"/>
    </location>
</feature>
<keyword evidence="4" id="KW-1185">Reference proteome</keyword>
<dbReference type="Gene3D" id="3.40.50.10140">
    <property type="entry name" value="Toll/interleukin-1 receptor homology (TIR) domain"/>
    <property type="match status" value="1"/>
</dbReference>
<proteinExistence type="predicted"/>
<name>A0A392Q8T5_9FABA</name>
<dbReference type="GO" id="GO:0007165">
    <property type="term" value="P:signal transduction"/>
    <property type="evidence" value="ECO:0007669"/>
    <property type="project" value="InterPro"/>
</dbReference>
<evidence type="ECO:0000256" key="1">
    <source>
        <dbReference type="ARBA" id="ARBA00023027"/>
    </source>
</evidence>
<evidence type="ECO:0000259" key="2">
    <source>
        <dbReference type="PROSITE" id="PS50104"/>
    </source>
</evidence>
<accession>A0A392Q8T5</accession>
<dbReference type="PANTHER" id="PTHR32009:SF159">
    <property type="entry name" value="TIR DOMAIN-CONTAINING PROTEIN"/>
    <property type="match status" value="1"/>
</dbReference>
<dbReference type="AlphaFoldDB" id="A0A392Q8T5"/>
<comment type="caution">
    <text evidence="3">The sequence shown here is derived from an EMBL/GenBank/DDBJ whole genome shotgun (WGS) entry which is preliminary data.</text>
</comment>
<organism evidence="3 4">
    <name type="scientific">Trifolium medium</name>
    <dbReference type="NCBI Taxonomy" id="97028"/>
    <lineage>
        <taxon>Eukaryota</taxon>
        <taxon>Viridiplantae</taxon>
        <taxon>Streptophyta</taxon>
        <taxon>Embryophyta</taxon>
        <taxon>Tracheophyta</taxon>
        <taxon>Spermatophyta</taxon>
        <taxon>Magnoliopsida</taxon>
        <taxon>eudicotyledons</taxon>
        <taxon>Gunneridae</taxon>
        <taxon>Pentapetalae</taxon>
        <taxon>rosids</taxon>
        <taxon>fabids</taxon>
        <taxon>Fabales</taxon>
        <taxon>Fabaceae</taxon>
        <taxon>Papilionoideae</taxon>
        <taxon>50 kb inversion clade</taxon>
        <taxon>NPAAA clade</taxon>
        <taxon>Hologalegina</taxon>
        <taxon>IRL clade</taxon>
        <taxon>Trifolieae</taxon>
        <taxon>Trifolium</taxon>
    </lineage>
</organism>
<dbReference type="PROSITE" id="PS50104">
    <property type="entry name" value="TIR"/>
    <property type="match status" value="1"/>
</dbReference>
<feature type="non-terminal residue" evidence="3">
    <location>
        <position position="1"/>
    </location>
</feature>
<dbReference type="SMART" id="SM00255">
    <property type="entry name" value="TIR"/>
    <property type="match status" value="1"/>
</dbReference>
<dbReference type="InterPro" id="IPR000157">
    <property type="entry name" value="TIR_dom"/>
</dbReference>
<reference evidence="3 4" key="1">
    <citation type="journal article" date="2018" name="Front. Plant Sci.">
        <title>Red Clover (Trifolium pratense) and Zigzag Clover (T. medium) - A Picture of Genomic Similarities and Differences.</title>
        <authorList>
            <person name="Dluhosova J."/>
            <person name="Istvanek J."/>
            <person name="Nedelnik J."/>
            <person name="Repkova J."/>
        </authorList>
    </citation>
    <scope>NUCLEOTIDE SEQUENCE [LARGE SCALE GENOMIC DNA]</scope>
    <source>
        <strain evidence="4">cv. 10/8</strain>
        <tissue evidence="3">Leaf</tissue>
    </source>
</reference>
<dbReference type="EMBL" id="LXQA010118302">
    <property type="protein sequence ID" value="MCI20140.1"/>
    <property type="molecule type" value="Genomic_DNA"/>
</dbReference>
<evidence type="ECO:0000313" key="4">
    <source>
        <dbReference type="Proteomes" id="UP000265520"/>
    </source>
</evidence>